<dbReference type="InterPro" id="IPR048733">
    <property type="entry name" value="CFA69_ARM_dom"/>
</dbReference>
<dbReference type="PANTHER" id="PTHR14716:SF0">
    <property type="entry name" value="CILIA- AND FLAGELLA-ASSOCIATED PROTEIN 69"/>
    <property type="match status" value="1"/>
</dbReference>
<name>A0A8J5XUB6_DIALT</name>
<feature type="compositionally biased region" description="Low complexity" evidence="1">
    <location>
        <begin position="998"/>
        <end position="1008"/>
    </location>
</feature>
<evidence type="ECO:0000313" key="3">
    <source>
        <dbReference type="EMBL" id="KAG8469126.1"/>
    </source>
</evidence>
<dbReference type="PANTHER" id="PTHR14716">
    <property type="entry name" value="CILIA- AND FLAGELLA-ASSOCIATED PROTEIN 69"/>
    <property type="match status" value="1"/>
</dbReference>
<feature type="compositionally biased region" description="Polar residues" evidence="1">
    <location>
        <begin position="947"/>
        <end position="958"/>
    </location>
</feature>
<dbReference type="SUPFAM" id="SSF48371">
    <property type="entry name" value="ARM repeat"/>
    <property type="match status" value="1"/>
</dbReference>
<organism evidence="3 4">
    <name type="scientific">Diacronema lutheri</name>
    <name type="common">Unicellular marine alga</name>
    <name type="synonym">Monochrysis lutheri</name>
    <dbReference type="NCBI Taxonomy" id="2081491"/>
    <lineage>
        <taxon>Eukaryota</taxon>
        <taxon>Haptista</taxon>
        <taxon>Haptophyta</taxon>
        <taxon>Pavlovophyceae</taxon>
        <taxon>Pavlovales</taxon>
        <taxon>Pavlovaceae</taxon>
        <taxon>Diacronema</taxon>
    </lineage>
</organism>
<feature type="compositionally biased region" description="Gly residues" evidence="1">
    <location>
        <begin position="189"/>
        <end position="207"/>
    </location>
</feature>
<feature type="domain" description="Cilia- and flagella-associated protein 69 ARM repeats" evidence="2">
    <location>
        <begin position="12"/>
        <end position="134"/>
    </location>
</feature>
<protein>
    <recommendedName>
        <fullName evidence="2">Cilia- and flagella-associated protein 69 ARM repeats domain-containing protein</fullName>
    </recommendedName>
</protein>
<evidence type="ECO:0000259" key="2">
    <source>
        <dbReference type="Pfam" id="PF21049"/>
    </source>
</evidence>
<feature type="compositionally biased region" description="Acidic residues" evidence="1">
    <location>
        <begin position="963"/>
        <end position="985"/>
    </location>
</feature>
<keyword evidence="4" id="KW-1185">Reference proteome</keyword>
<comment type="caution">
    <text evidence="3">The sequence shown here is derived from an EMBL/GenBank/DDBJ whole genome shotgun (WGS) entry which is preliminary data.</text>
</comment>
<feature type="compositionally biased region" description="Acidic residues" evidence="1">
    <location>
        <begin position="924"/>
        <end position="942"/>
    </location>
</feature>
<feature type="region of interest" description="Disordered" evidence="1">
    <location>
        <begin position="580"/>
        <end position="602"/>
    </location>
</feature>
<reference evidence="3" key="1">
    <citation type="submission" date="2021-05" db="EMBL/GenBank/DDBJ databases">
        <title>The genome of the haptophyte Pavlova lutheri (Diacronema luteri, Pavlovales) - a model for lipid biosynthesis in eukaryotic algae.</title>
        <authorList>
            <person name="Hulatt C.J."/>
            <person name="Posewitz M.C."/>
        </authorList>
    </citation>
    <scope>NUCLEOTIDE SEQUENCE</scope>
    <source>
        <strain evidence="3">NIVA-4/92</strain>
    </source>
</reference>
<dbReference type="InterPro" id="IPR048732">
    <property type="entry name" value="CFA69"/>
</dbReference>
<evidence type="ECO:0000256" key="1">
    <source>
        <dbReference type="SAM" id="MobiDB-lite"/>
    </source>
</evidence>
<feature type="region of interest" description="Disordered" evidence="1">
    <location>
        <begin position="189"/>
        <end position="236"/>
    </location>
</feature>
<feature type="compositionally biased region" description="Low complexity" evidence="1">
    <location>
        <begin position="1302"/>
        <end position="1312"/>
    </location>
</feature>
<dbReference type="Pfam" id="PF21049">
    <property type="entry name" value="CFA69_ARM_rpt"/>
    <property type="match status" value="1"/>
</dbReference>
<feature type="compositionally biased region" description="Low complexity" evidence="1">
    <location>
        <begin position="580"/>
        <end position="589"/>
    </location>
</feature>
<dbReference type="EMBL" id="JAGTXO010000003">
    <property type="protein sequence ID" value="KAG8469126.1"/>
    <property type="molecule type" value="Genomic_DNA"/>
</dbReference>
<gene>
    <name evidence="3" type="ORF">KFE25_007644</name>
</gene>
<feature type="region of interest" description="Disordered" evidence="1">
    <location>
        <begin position="1288"/>
        <end position="1347"/>
    </location>
</feature>
<sequence length="1347" mass="137461">MARLEDVLNSTLAAMQAPSMRAAHVRHVPAISRLVRLHASTGFALHEVGRVAAIINAAAEYLDHGVSEYAQVLPALCTLCAIPFSRGSMSEDHVYLHEVSELLSALGSLLNNRVDHVAQAAAESLLNFALARTPHVTGEVKPTATPPRGSPVALSRHRMSHRAAVNHAGLERSTVVCAAAEALELAADSGGGAGGDGGGADGGGGCDLGREDADREGAEGAAARRGGFGSRRAPSRRADARNLPLLRCIAEFTRASASARQLAESDALGNRLLPLLAESARDSRALPPIVETLLNIVESAEPLIGAAAIHDGGGIGALNALLRELLRSGTSAHDGALRDDVLGVLVALARVPCAPLRADLCREDGVLAALCECLASETLSLGSNYERAFNLDAPAVAELARALLALALALDEELRALPAGCALTHHLGAALVELARVVPPNSAPVATVGGASNASAHLLAEHAGRRALARAQRHELRVGALGALAARLGECVSTFVQCGGPETLIAALRCDGEPHAREAVEGAHAALGALDSAIGNEKARAWFDLGAIASELCAALELAEVSAKPPSALVALSPSASASRFTSSSAFSGSRDDDRARASTAVGSDARGARAAELADSWNARVRARGVFNDDAPSYPLAGLDSQRALLEVLARACATDARAAGALAARGGGALLARMLRAATELGAQTELVCALVECVSAVAERAPAHAHELVRAGALDALLSLIARAPRALRAQQLSCAAVLVEASGAEGAGLLLRWYAPPALAALRPARDGHMQRAARVTIGDGGSESALAMFVRLWLLDEKILGVVRIHGGVVFELADPLASVPLGGDEAARALEREAVARRAVARAAEAAARATETSVAEAEGPARAALAEAVDTAHARGGVARSSAPSGAGGNLHDDGDGGGGGDDDGDGDGGDGGGDGDGGDDDGGGDSDGGDDDVGDQISVGASRSALSAQASYIDPADDDDVANGADEMDEEDEDEEVSGWPPTRPKAPKRAPTAAAGARRVSPTHSAAGRAPAGAWSRPVSRKGGRPPFRGVGPAANGDDAADSELDAAGAPAADGALSQMGVRAAIEFPLSALGLGAEREPPPGEPARRALQTAAQDTDLRVQLAALVATARSVAPVAYADAASALTAQGRISLEAIEAFATFAESRERALVARVLDAEGLRLVEADLLERRARGAAALEHARAVRARQLDQLGRVVDGVEALEADKLTLMRRTRDGLEAVPLTRRARPVYRKTMAAKARMKELRGLVGYTGACASLYGVTSLDELNGKPKVPAISFGIGGGSGGDDDDGADARAGGVDADSAQRPLGETRAPREWADGAPAVARQRPTSGGRRPEAV</sequence>
<dbReference type="Proteomes" id="UP000751190">
    <property type="component" value="Unassembled WGS sequence"/>
</dbReference>
<proteinExistence type="predicted"/>
<feature type="region of interest" description="Disordered" evidence="1">
    <location>
        <begin position="882"/>
        <end position="1051"/>
    </location>
</feature>
<evidence type="ECO:0000313" key="4">
    <source>
        <dbReference type="Proteomes" id="UP000751190"/>
    </source>
</evidence>
<dbReference type="OrthoDB" id="10673061at2759"/>
<feature type="compositionally biased region" description="Basic and acidic residues" evidence="1">
    <location>
        <begin position="208"/>
        <end position="218"/>
    </location>
</feature>
<accession>A0A8J5XUB6</accession>
<dbReference type="InterPro" id="IPR016024">
    <property type="entry name" value="ARM-type_fold"/>
</dbReference>